<feature type="chain" id="PRO_5038623599" description="Glycoside hydrolase" evidence="5">
    <location>
        <begin position="27"/>
        <end position="989"/>
    </location>
</feature>
<dbReference type="PRINTS" id="PR00735">
    <property type="entry name" value="GLHYDRLASE8"/>
</dbReference>
<name>A0A7W7VY78_KITKI</name>
<proteinExistence type="inferred from homology"/>
<dbReference type="RefSeq" id="WP_312897421.1">
    <property type="nucleotide sequence ID" value="NZ_JACHJV010000001.1"/>
</dbReference>
<comment type="similarity">
    <text evidence="1">Belongs to the glycosyl hydrolase 8 (cellulase D) family.</text>
</comment>
<dbReference type="Gene3D" id="1.50.10.10">
    <property type="match status" value="1"/>
</dbReference>
<accession>A0A7W7VY78</accession>
<dbReference type="Pfam" id="PF01270">
    <property type="entry name" value="Glyco_hydro_8"/>
    <property type="match status" value="1"/>
</dbReference>
<evidence type="ECO:0000256" key="5">
    <source>
        <dbReference type="SAM" id="SignalP"/>
    </source>
</evidence>
<sequence length="989" mass="102323">MRNRWPKPLAPAVAGCLIALSLTALAAAPAQAAAPGRAAAAPAQTAAAPTNPFPTHTTYQVGVMPSASQSSRDAAVEKQYDSWKSTYLHQGCASNEYYVSTKGNSDAPNNGPVSEGQGYGMNIVPLMAGYDANAQSEFNGLWQLVKDHEDQYGLMQWKLDGKTCKYADQNTPDGATDGDLDIGYGLILADKQWGGYSADAKAWLAAFYAHDVAPDGHLKCEDDGPNTDTRPSDHMLDHLRAFAAYDTAHDWNKVIQRTEAVDSAFAGAYSSSANLLSDFVVGADGASPQPAPADYQENQPDNIVGYNSLRVPWHLGTDALVNGSGTAATEYAFAKAESACLKGLSGGTPANVPPHVNLDCTPYSSSDQSEEAGDAVGPAAMAAGDQAWTDAIWNALPSNPYGDGYYGETIKMLVYLVMAGDYWNPASGGSSGGGGGCASAQLLGDPGFENGTSTAPWAQTSTLGQSPINNDTADEPAHSGSWDAWLNGDGKPGTDTVSQSVSIPAGCTAGLSYWLHVDTTENTGTAKPDALNVQLLDGSGNVLTTVASYSNLDKNSGYTQHTLDVSAYAGQSVTLRFTGTETDANGGTTSFVLDDTALTTSGGSTPPSGGASFTQADIDSAVAAPLIAFAAPTSDSPRPGTSPAAIGSAKALQYLALVDKTSPGSAASNGNTVDSALLAQVRHLIAGGNEPDADGGLEGWAHAPVAQALLLLKNGPAWGELTGAEQNKVGLLEAAMGYGGNYAYNDANNFSSGICGFGNFTKTNNPNYRDGYVDVELAAIQFFGASTWDSMLAGFDDATEAAQLDAAGLTNAGGCFGTVGSAANAAINPPFVYQGHHSGDLMGLWNQLASDTFDKTVGSSNGSAHIADSSTSPEQGKLGMAHEFDSTDSNGLRSSALYSFEGWMNVTGSRLAMSAIGDFSCAAAPAAPQYQVGSQDLIYKLQHGYVSYALNQDNILVDDHGDPSSDGPNAKGYQYDHDAYDAVVATQPC</sequence>
<evidence type="ECO:0000313" key="7">
    <source>
        <dbReference type="Proteomes" id="UP000540506"/>
    </source>
</evidence>
<dbReference type="InterPro" id="IPR008928">
    <property type="entry name" value="6-hairpin_glycosidase_sf"/>
</dbReference>
<keyword evidence="7" id="KW-1185">Reference proteome</keyword>
<protein>
    <recommendedName>
        <fullName evidence="8">Glycoside hydrolase</fullName>
    </recommendedName>
</protein>
<evidence type="ECO:0008006" key="8">
    <source>
        <dbReference type="Google" id="ProtNLM"/>
    </source>
</evidence>
<dbReference type="GO" id="GO:0005975">
    <property type="term" value="P:carbohydrate metabolic process"/>
    <property type="evidence" value="ECO:0007669"/>
    <property type="project" value="InterPro"/>
</dbReference>
<dbReference type="SUPFAM" id="SSF48208">
    <property type="entry name" value="Six-hairpin glycosidases"/>
    <property type="match status" value="1"/>
</dbReference>
<evidence type="ECO:0000313" key="6">
    <source>
        <dbReference type="EMBL" id="MBB4926370.1"/>
    </source>
</evidence>
<dbReference type="InterPro" id="IPR012341">
    <property type="entry name" value="6hp_glycosidase-like_sf"/>
</dbReference>
<comment type="caution">
    <text evidence="6">The sequence shown here is derived from an EMBL/GenBank/DDBJ whole genome shotgun (WGS) entry which is preliminary data.</text>
</comment>
<dbReference type="EMBL" id="JACHJV010000001">
    <property type="protein sequence ID" value="MBB4926370.1"/>
    <property type="molecule type" value="Genomic_DNA"/>
</dbReference>
<feature type="region of interest" description="Disordered" evidence="4">
    <location>
        <begin position="448"/>
        <end position="484"/>
    </location>
</feature>
<dbReference type="AlphaFoldDB" id="A0A7W7VY78"/>
<feature type="compositionally biased region" description="Polar residues" evidence="4">
    <location>
        <begin position="450"/>
        <end position="471"/>
    </location>
</feature>
<dbReference type="GO" id="GO:0004553">
    <property type="term" value="F:hydrolase activity, hydrolyzing O-glycosyl compounds"/>
    <property type="evidence" value="ECO:0007669"/>
    <property type="project" value="InterPro"/>
</dbReference>
<evidence type="ECO:0000256" key="2">
    <source>
        <dbReference type="ARBA" id="ARBA00022801"/>
    </source>
</evidence>
<organism evidence="6 7">
    <name type="scientific">Kitasatospora kifunensis</name>
    <name type="common">Streptomyces kifunensis</name>
    <dbReference type="NCBI Taxonomy" id="58351"/>
    <lineage>
        <taxon>Bacteria</taxon>
        <taxon>Bacillati</taxon>
        <taxon>Actinomycetota</taxon>
        <taxon>Actinomycetes</taxon>
        <taxon>Kitasatosporales</taxon>
        <taxon>Streptomycetaceae</taxon>
        <taxon>Kitasatospora</taxon>
    </lineage>
</organism>
<keyword evidence="3" id="KW-0326">Glycosidase</keyword>
<gene>
    <name evidence="6" type="ORF">FHR34_005363</name>
</gene>
<evidence type="ECO:0000256" key="4">
    <source>
        <dbReference type="SAM" id="MobiDB-lite"/>
    </source>
</evidence>
<dbReference type="Proteomes" id="UP000540506">
    <property type="component" value="Unassembled WGS sequence"/>
</dbReference>
<evidence type="ECO:0000256" key="1">
    <source>
        <dbReference type="ARBA" id="ARBA00009209"/>
    </source>
</evidence>
<dbReference type="InterPro" id="IPR002037">
    <property type="entry name" value="Glyco_hydro_8"/>
</dbReference>
<keyword evidence="5" id="KW-0732">Signal</keyword>
<feature type="signal peptide" evidence="5">
    <location>
        <begin position="1"/>
        <end position="26"/>
    </location>
</feature>
<keyword evidence="2" id="KW-0378">Hydrolase</keyword>
<evidence type="ECO:0000256" key="3">
    <source>
        <dbReference type="ARBA" id="ARBA00023295"/>
    </source>
</evidence>
<dbReference type="Gene3D" id="2.60.120.260">
    <property type="entry name" value="Galactose-binding domain-like"/>
    <property type="match status" value="1"/>
</dbReference>
<reference evidence="6 7" key="1">
    <citation type="submission" date="2020-08" db="EMBL/GenBank/DDBJ databases">
        <title>Sequencing the genomes of 1000 actinobacteria strains.</title>
        <authorList>
            <person name="Klenk H.-P."/>
        </authorList>
    </citation>
    <scope>NUCLEOTIDE SEQUENCE [LARGE SCALE GENOMIC DNA]</scope>
    <source>
        <strain evidence="6 7">DSM 41654</strain>
    </source>
</reference>